<dbReference type="OrthoDB" id="5964170at2759"/>
<gene>
    <name evidence="2" type="ORF">HDID_LOCUS10535</name>
</gene>
<accession>A0A0R3SXP8</accession>
<evidence type="ECO:0000313" key="3">
    <source>
        <dbReference type="Proteomes" id="UP000274504"/>
    </source>
</evidence>
<protein>
    <submittedName>
        <fullName evidence="4">LicD family protein</fullName>
    </submittedName>
</protein>
<reference evidence="4" key="1">
    <citation type="submission" date="2017-02" db="UniProtKB">
        <authorList>
            <consortium name="WormBaseParasite"/>
        </authorList>
    </citation>
    <scope>IDENTIFICATION</scope>
</reference>
<evidence type="ECO:0000313" key="2">
    <source>
        <dbReference type="EMBL" id="VDL63513.1"/>
    </source>
</evidence>
<reference evidence="2 3" key="2">
    <citation type="submission" date="2018-11" db="EMBL/GenBank/DDBJ databases">
        <authorList>
            <consortium name="Pathogen Informatics"/>
        </authorList>
    </citation>
    <scope>NUCLEOTIDE SEQUENCE [LARGE SCALE GENOMIC DNA]</scope>
</reference>
<dbReference type="Pfam" id="PF04991">
    <property type="entry name" value="LicD"/>
    <property type="match status" value="1"/>
</dbReference>
<evidence type="ECO:0000313" key="4">
    <source>
        <dbReference type="WBParaSite" id="HDID_0001053701-mRNA-1"/>
    </source>
</evidence>
<dbReference type="InterPro" id="IPR007074">
    <property type="entry name" value="LicD/FKTN/FKRP_NTP_transf"/>
</dbReference>
<dbReference type="AlphaFoldDB" id="A0A0R3SXP8"/>
<feature type="domain" description="LicD/FKTN/FKRP nucleotidyltransferase" evidence="1">
    <location>
        <begin position="245"/>
        <end position="282"/>
    </location>
</feature>
<dbReference type="PANTHER" id="PTHR43404">
    <property type="entry name" value="LIPOPOLYSACCHARIDE CHOLINEPHOSPHOTRANSFERASE LICD"/>
    <property type="match status" value="1"/>
</dbReference>
<dbReference type="GO" id="GO:0009100">
    <property type="term" value="P:glycoprotein metabolic process"/>
    <property type="evidence" value="ECO:0007669"/>
    <property type="project" value="UniProtKB-ARBA"/>
</dbReference>
<proteinExistence type="predicted"/>
<name>A0A0R3SXP8_HYMDI</name>
<dbReference type="EMBL" id="UYSG01011747">
    <property type="protein sequence ID" value="VDL63513.1"/>
    <property type="molecule type" value="Genomic_DNA"/>
</dbReference>
<organism evidence="4">
    <name type="scientific">Hymenolepis diminuta</name>
    <name type="common">Rat tapeworm</name>
    <dbReference type="NCBI Taxonomy" id="6216"/>
    <lineage>
        <taxon>Eukaryota</taxon>
        <taxon>Metazoa</taxon>
        <taxon>Spiralia</taxon>
        <taxon>Lophotrochozoa</taxon>
        <taxon>Platyhelminthes</taxon>
        <taxon>Cestoda</taxon>
        <taxon>Eucestoda</taxon>
        <taxon>Cyclophyllidea</taxon>
        <taxon>Hymenolepididae</taxon>
        <taxon>Hymenolepis</taxon>
    </lineage>
</organism>
<sequence>MDDMETLLTLDTLFNEQAVAREGKPHISCDMWGSCTPRNIRKKIRRTTCLKPLHRELLRKFVDICTNAGIEAFVYGGTALGVYREGGRMIPFDYDADFATFEYPSDGEDGSLSRLANFCLYERSDAKVINIDGPKYNSPANATVCVDFLNTFKPSVSWLSFNTEGKIIEKTFNGDGAKRAKFFFTPYGLQEAVKKVGQVKASVLNELSKDLTDIHIDLFTLSPHPDSPDEHLRVNWHRRGLYNSLNKKFSYRHFLPLQRVIFEGVEVFAPSNLEGYLKEEYGYLGRDAMYDRTTQCYVKIPELFCESLPPYYQKYITGAPL</sequence>
<dbReference type="WBParaSite" id="HDID_0001053701-mRNA-1">
    <property type="protein sequence ID" value="HDID_0001053701-mRNA-1"/>
    <property type="gene ID" value="HDID_0001053701"/>
</dbReference>
<dbReference type="Proteomes" id="UP000274504">
    <property type="component" value="Unassembled WGS sequence"/>
</dbReference>
<evidence type="ECO:0000259" key="1">
    <source>
        <dbReference type="Pfam" id="PF04991"/>
    </source>
</evidence>
<dbReference type="InterPro" id="IPR052942">
    <property type="entry name" value="LPS_cholinephosphotransferase"/>
</dbReference>
<dbReference type="PANTHER" id="PTHR43404:SF1">
    <property type="entry name" value="MNN4P"/>
    <property type="match status" value="1"/>
</dbReference>